<evidence type="ECO:0000256" key="1">
    <source>
        <dbReference type="SAM" id="MobiDB-lite"/>
    </source>
</evidence>
<sequence>MIGHPSAVSCQRCGAQTPEVAHFCQVCGLDLRSEDLRRAKSFAVKPDEPVASFNLISTIMPRGAGQRPQTYRIALGIGMAVALVAAIFGALPVAILVAAFTIPVVYIVYLYDVNLWEDEPVVVTVAAFLLTGVLALAFTVGWMQLRPTVAQTPAIGGGTGIGPSVSGFLLVAIAVPIIGQILTQIGPVYLASRPKFDDLMDGLTFGVISGVAYSTFDTLVRHSGALFGGLGSHQDPATWVVLIFLEGLVKPLIMGTAAGIAGAEFSGLGRGYDGFTLRYLRGFAEAVLANIAYAAGSYLFSFLSGSKGTLLTLLWGLLILGVLILRVRNVLHTGLMEAALEAAARSDDSIGESGELEFCAACEMPLVAGAAFCNNCGTAVRTSPRTQPVGAATGPADPHPPALPAAPPEPHPSSIPTADRDEDQGGQA</sequence>
<feature type="transmembrane region" description="Helical" evidence="2">
    <location>
        <begin position="70"/>
        <end position="88"/>
    </location>
</feature>
<accession>A0A917W8C3</accession>
<name>A0A917W8C3_9ACTN</name>
<dbReference type="Proteomes" id="UP000613840">
    <property type="component" value="Unassembled WGS sequence"/>
</dbReference>
<dbReference type="EMBL" id="BMMZ01000011">
    <property type="protein sequence ID" value="GGL76377.1"/>
    <property type="molecule type" value="Genomic_DNA"/>
</dbReference>
<dbReference type="AlphaFoldDB" id="A0A917W8C3"/>
<feature type="transmembrane region" description="Helical" evidence="2">
    <location>
        <begin position="165"/>
        <end position="190"/>
    </location>
</feature>
<keyword evidence="4" id="KW-1185">Reference proteome</keyword>
<evidence type="ECO:0000256" key="2">
    <source>
        <dbReference type="SAM" id="Phobius"/>
    </source>
</evidence>
<evidence type="ECO:0008006" key="5">
    <source>
        <dbReference type="Google" id="ProtNLM"/>
    </source>
</evidence>
<feature type="transmembrane region" description="Helical" evidence="2">
    <location>
        <begin position="239"/>
        <end position="261"/>
    </location>
</feature>
<keyword evidence="2" id="KW-0812">Transmembrane</keyword>
<reference evidence="3" key="1">
    <citation type="journal article" date="2014" name="Int. J. Syst. Evol. Microbiol.">
        <title>Complete genome sequence of Corynebacterium casei LMG S-19264T (=DSM 44701T), isolated from a smear-ripened cheese.</title>
        <authorList>
            <consortium name="US DOE Joint Genome Institute (JGI-PGF)"/>
            <person name="Walter F."/>
            <person name="Albersmeier A."/>
            <person name="Kalinowski J."/>
            <person name="Ruckert C."/>
        </authorList>
    </citation>
    <scope>NUCLEOTIDE SEQUENCE</scope>
    <source>
        <strain evidence="3">CGMCC 4.7306</strain>
    </source>
</reference>
<gene>
    <name evidence="3" type="ORF">GCM10011575_38190</name>
</gene>
<reference evidence="3" key="2">
    <citation type="submission" date="2020-09" db="EMBL/GenBank/DDBJ databases">
        <authorList>
            <person name="Sun Q."/>
            <person name="Zhou Y."/>
        </authorList>
    </citation>
    <scope>NUCLEOTIDE SEQUENCE</scope>
    <source>
        <strain evidence="3">CGMCC 4.7306</strain>
    </source>
</reference>
<comment type="caution">
    <text evidence="3">The sequence shown here is derived from an EMBL/GenBank/DDBJ whole genome shotgun (WGS) entry which is preliminary data.</text>
</comment>
<proteinExistence type="predicted"/>
<feature type="transmembrane region" description="Helical" evidence="2">
    <location>
        <begin position="282"/>
        <end position="303"/>
    </location>
</feature>
<protein>
    <recommendedName>
        <fullName evidence="5">Membrane proteinase PrsW, cleaves anti-sigma factor RsiW, M82 family</fullName>
    </recommendedName>
</protein>
<feature type="compositionally biased region" description="Pro residues" evidence="1">
    <location>
        <begin position="397"/>
        <end position="413"/>
    </location>
</feature>
<feature type="transmembrane region" description="Helical" evidence="2">
    <location>
        <begin position="123"/>
        <end position="145"/>
    </location>
</feature>
<organism evidence="3 4">
    <name type="scientific">Microlunatus endophyticus</name>
    <dbReference type="NCBI Taxonomy" id="1716077"/>
    <lineage>
        <taxon>Bacteria</taxon>
        <taxon>Bacillati</taxon>
        <taxon>Actinomycetota</taxon>
        <taxon>Actinomycetes</taxon>
        <taxon>Propionibacteriales</taxon>
        <taxon>Propionibacteriaceae</taxon>
        <taxon>Microlunatus</taxon>
    </lineage>
</organism>
<feature type="transmembrane region" description="Helical" evidence="2">
    <location>
        <begin position="309"/>
        <end position="327"/>
    </location>
</feature>
<keyword evidence="2" id="KW-1133">Transmembrane helix</keyword>
<feature type="region of interest" description="Disordered" evidence="1">
    <location>
        <begin position="384"/>
        <end position="428"/>
    </location>
</feature>
<evidence type="ECO:0000313" key="4">
    <source>
        <dbReference type="Proteomes" id="UP000613840"/>
    </source>
</evidence>
<evidence type="ECO:0000313" key="3">
    <source>
        <dbReference type="EMBL" id="GGL76377.1"/>
    </source>
</evidence>
<keyword evidence="2" id="KW-0472">Membrane</keyword>